<organism evidence="1 2">
    <name type="scientific">[Candida] jaroonii</name>
    <dbReference type="NCBI Taxonomy" id="467808"/>
    <lineage>
        <taxon>Eukaryota</taxon>
        <taxon>Fungi</taxon>
        <taxon>Dikarya</taxon>
        <taxon>Ascomycota</taxon>
        <taxon>Saccharomycotina</taxon>
        <taxon>Pichiomycetes</taxon>
        <taxon>Debaryomycetaceae</taxon>
        <taxon>Yamadazyma</taxon>
    </lineage>
</organism>
<sequence>MENISIGLNVIVKGKRGIVRFVGKTQFAPGNWVGVELIEETGKNNGSINGVEYFKCTKPGLYGLFVSPNLVEIPGDKALGVSPKKSQDKRLELIIDRLQLKLQDSLKEVKIYKEKVDQYKDVESQLESLTIDRDYFKDHSDDLKHQLDEMNKKYRQLSEDFEVLKEELEVNKQIEDEITMNESSDPTVLIAKIQRLELDIIGLKSFNETNELKLTNELLELSDKSVPKDDYELLKTKFTLAEETIKTLKTQLETINDSEDIINHLTDENNDLKDKINALTKQLDELIELQQLDDDLQENHNEIENQLNETIISLNQKLAEEKLKNERLVEPGEVSIGETNKLSKIIENLKVELNSKTRDYEYLNFLLKISNSQKLILNNHFKLKFDLLALNHIIEYLANEELEPYLRLIHQISEDGDVPIDDLITELLHRIQEHIITDLNVEKLKMYIQSMFDRIPSNRNYNKCCLDFISFRTDDEDIMSRIERLEFVDEVNERYNIDIDFEKDQNFLSLLGQSFTKAKVVEESVDKDKLINDLELTIQLMQNNLTMMNKTHQAKLNDLGSELNTISQQYNDLKNSYNQVNAKNDHLKRELDTLLDYDKILNYSYVKRGKETELIEKIGLIDEITFLRKKIRLQINPKQDLNWLKSPTHTFQGEKLTDLSSHLRKISNSVRLLDVQRGFSKRQDNPKFVVATINEQYSKYLSEREKIIRDV</sequence>
<gene>
    <name evidence="1" type="ORF">CLIB1444_01S17040</name>
</gene>
<proteinExistence type="predicted"/>
<evidence type="ECO:0000313" key="2">
    <source>
        <dbReference type="Proteomes" id="UP001152531"/>
    </source>
</evidence>
<accession>A0ACA9Y1S2</accession>
<evidence type="ECO:0000313" key="1">
    <source>
        <dbReference type="EMBL" id="CAH6718902.1"/>
    </source>
</evidence>
<name>A0ACA9Y1S2_9ASCO</name>
<reference evidence="1" key="1">
    <citation type="submission" date="2022-06" db="EMBL/GenBank/DDBJ databases">
        <authorList>
            <person name="Legras J.-L."/>
            <person name="Devillers H."/>
            <person name="Grondin C."/>
        </authorList>
    </citation>
    <scope>NUCLEOTIDE SEQUENCE</scope>
    <source>
        <strain evidence="1">CLIB 1444</strain>
    </source>
</reference>
<dbReference type="Proteomes" id="UP001152531">
    <property type="component" value="Unassembled WGS sequence"/>
</dbReference>
<dbReference type="EMBL" id="CALSDN010000001">
    <property type="protein sequence ID" value="CAH6718902.1"/>
    <property type="molecule type" value="Genomic_DNA"/>
</dbReference>
<comment type="caution">
    <text evidence="1">The sequence shown here is derived from an EMBL/GenBank/DDBJ whole genome shotgun (WGS) entry which is preliminary data.</text>
</comment>
<keyword evidence="2" id="KW-1185">Reference proteome</keyword>
<protein>
    <submittedName>
        <fullName evidence="1">Uncharacterized protein</fullName>
    </submittedName>
</protein>